<feature type="chain" id="PRO_5046041879" evidence="6">
    <location>
        <begin position="26"/>
        <end position="909"/>
    </location>
</feature>
<dbReference type="InterPro" id="IPR036942">
    <property type="entry name" value="Beta-barrel_TonB_sf"/>
</dbReference>
<name>A0ABU9BPA9_9BURK</name>
<dbReference type="EMBL" id="JBBUTG010000006">
    <property type="protein sequence ID" value="MEK8031777.1"/>
    <property type="molecule type" value="Genomic_DNA"/>
</dbReference>
<keyword evidence="5" id="KW-0798">TonB box</keyword>
<proteinExistence type="inferred from homology"/>
<evidence type="ECO:0000313" key="9">
    <source>
        <dbReference type="EMBL" id="MEK8031777.1"/>
    </source>
</evidence>
<feature type="domain" description="TonB-dependent receptor plug" evidence="8">
    <location>
        <begin position="56"/>
        <end position="172"/>
    </location>
</feature>
<evidence type="ECO:0000256" key="4">
    <source>
        <dbReference type="ARBA" id="ARBA00023237"/>
    </source>
</evidence>
<dbReference type="Gene3D" id="2.170.130.10">
    <property type="entry name" value="TonB-dependent receptor, plug domain"/>
    <property type="match status" value="1"/>
</dbReference>
<comment type="subcellular location">
    <subcellularLocation>
        <location evidence="1 5">Cell outer membrane</location>
    </subcellularLocation>
</comment>
<dbReference type="RefSeq" id="WP_341426159.1">
    <property type="nucleotide sequence ID" value="NZ_JBBUTG010000006.1"/>
</dbReference>
<keyword evidence="6" id="KW-0732">Signal</keyword>
<feature type="signal peptide" evidence="6">
    <location>
        <begin position="1"/>
        <end position="25"/>
    </location>
</feature>
<dbReference type="InterPro" id="IPR037066">
    <property type="entry name" value="Plug_dom_sf"/>
</dbReference>
<dbReference type="InterPro" id="IPR000531">
    <property type="entry name" value="Beta-barrel_TonB"/>
</dbReference>
<sequence length="909" mass="99520">MKAQLTPIAAAAALLLLHTATVAQSAAQPTAAADDKVERVEVIGIRASQQKSLQTKRDADGHVDVITAEDIGKMPDKNVADSLQRVPGVTISSAGANEGGFDENDRVSMRGTNPSLTQTLINGHPVASGDWFVLNQSDNAGRSVSFSMLPSEIVGSVVVHKSSQASDVEGGVVGNVNIITRKPLEFKKPFTLEMSAGVVYADLPEQTDPQFSALLNWRNDGSTLGVMAQVFSEKRHLRRDGVEVLGYNQIAADSEVAKAHPDLAGVWYPRSTGVALFEQVRERQGGMVDVQFKPLENWTTDLSGFLSKLNATNYNRNYLLHAPFFLNGGAGQSPDAGYVVRNNTLVSATFSPALKPDGVTPYSYGTYDMLSRPNERAETSFINWDNKVRVSDDFTFSTKLGQSTGIGETPEQNQASWDVGGGGSWHLNGVDSAPSFSIGTPANSPAGSVLDWLWGAQNVRITDTDTWAQFDGEWFMDAGVFRSLKFGLRAAEHKRESDGVIAQGPNWAADPFNLANWPLDDYKNYPDNFGKGLGGNFPRNVWYLTPAQLADANDRLANRDPIVRAYKEWDFGLNEKSNSAYVQANLEGDHWRGDVGVRFVETKEHVLKFLNIGFPTTPLPDNVITGSAFGNYVPTTTDHTYHDILPSLNLRFDIAKDLVGRVAASKTMTRPDYSALAGALSLSPPANQGDVGGGSGSNPDLKPIRSTNVDASLEWYFAPRSLLSAGVFYMNLQSYVGLGQSAHEYLTFDQAHPDGYMAPYVLTVPVNSSGKVSGIELAYEQPFFSNFGVAANYTYTDAKDKDDKPIVGASRDTYNLSGYFENDIFNARLAYNYRSHFYSGLDRATAFNQADFGSLSASLGYKFSEDISLSFDARNLNNPKLKYYAENQDQPRSIYMNGRQYYLTLRWKL</sequence>
<dbReference type="PANTHER" id="PTHR40980">
    <property type="entry name" value="PLUG DOMAIN-CONTAINING PROTEIN"/>
    <property type="match status" value="1"/>
</dbReference>
<accession>A0ABU9BPA9</accession>
<comment type="caution">
    <text evidence="9">The sequence shown here is derived from an EMBL/GenBank/DDBJ whole genome shotgun (WGS) entry which is preliminary data.</text>
</comment>
<evidence type="ECO:0000256" key="6">
    <source>
        <dbReference type="SAM" id="SignalP"/>
    </source>
</evidence>
<evidence type="ECO:0000313" key="10">
    <source>
        <dbReference type="Proteomes" id="UP001371218"/>
    </source>
</evidence>
<dbReference type="InterPro" id="IPR010104">
    <property type="entry name" value="TonB_rcpt_bac"/>
</dbReference>
<comment type="similarity">
    <text evidence="2 5">Belongs to the TonB-dependent receptor family.</text>
</comment>
<evidence type="ECO:0000259" key="7">
    <source>
        <dbReference type="Pfam" id="PF00593"/>
    </source>
</evidence>
<reference evidence="9 10" key="1">
    <citation type="submission" date="2024-04" db="EMBL/GenBank/DDBJ databases">
        <title>Novel species of the genus Ideonella isolated from streams.</title>
        <authorList>
            <person name="Lu H."/>
        </authorList>
    </citation>
    <scope>NUCLEOTIDE SEQUENCE [LARGE SCALE GENOMIC DNA]</scope>
    <source>
        <strain evidence="9 10">DXS29W</strain>
    </source>
</reference>
<dbReference type="Pfam" id="PF00593">
    <property type="entry name" value="TonB_dep_Rec_b-barrel"/>
    <property type="match status" value="1"/>
</dbReference>
<evidence type="ECO:0000259" key="8">
    <source>
        <dbReference type="Pfam" id="PF07715"/>
    </source>
</evidence>
<gene>
    <name evidence="9" type="ORF">AACH06_13195</name>
</gene>
<dbReference type="NCBIfam" id="TIGR01782">
    <property type="entry name" value="TonB-Xanth-Caul"/>
    <property type="match status" value="1"/>
</dbReference>
<dbReference type="SUPFAM" id="SSF56935">
    <property type="entry name" value="Porins"/>
    <property type="match status" value="1"/>
</dbReference>
<dbReference type="CDD" id="cd01347">
    <property type="entry name" value="ligand_gated_channel"/>
    <property type="match status" value="1"/>
</dbReference>
<evidence type="ECO:0000256" key="2">
    <source>
        <dbReference type="ARBA" id="ARBA00009810"/>
    </source>
</evidence>
<dbReference type="Gene3D" id="2.40.170.20">
    <property type="entry name" value="TonB-dependent receptor, beta-barrel domain"/>
    <property type="match status" value="1"/>
</dbReference>
<keyword evidence="3 5" id="KW-0472">Membrane</keyword>
<evidence type="ECO:0000256" key="3">
    <source>
        <dbReference type="ARBA" id="ARBA00023136"/>
    </source>
</evidence>
<dbReference type="Proteomes" id="UP001371218">
    <property type="component" value="Unassembled WGS sequence"/>
</dbReference>
<dbReference type="Pfam" id="PF07715">
    <property type="entry name" value="Plug"/>
    <property type="match status" value="1"/>
</dbReference>
<dbReference type="InterPro" id="IPR012910">
    <property type="entry name" value="Plug_dom"/>
</dbReference>
<protein>
    <submittedName>
        <fullName evidence="9">TonB-dependent receptor</fullName>
    </submittedName>
</protein>
<feature type="domain" description="TonB-dependent receptor-like beta-barrel" evidence="7">
    <location>
        <begin position="430"/>
        <end position="876"/>
    </location>
</feature>
<keyword evidence="9" id="KW-0675">Receptor</keyword>
<dbReference type="PANTHER" id="PTHR40980:SF3">
    <property type="entry name" value="TONB-DEPENDENT RECEPTOR-LIKE BETA-BARREL DOMAIN-CONTAINING PROTEIN"/>
    <property type="match status" value="1"/>
</dbReference>
<evidence type="ECO:0000256" key="1">
    <source>
        <dbReference type="ARBA" id="ARBA00004442"/>
    </source>
</evidence>
<evidence type="ECO:0000256" key="5">
    <source>
        <dbReference type="RuleBase" id="RU003357"/>
    </source>
</evidence>
<organism evidence="9 10">
    <name type="scientific">Ideonella lacteola</name>
    <dbReference type="NCBI Taxonomy" id="2984193"/>
    <lineage>
        <taxon>Bacteria</taxon>
        <taxon>Pseudomonadati</taxon>
        <taxon>Pseudomonadota</taxon>
        <taxon>Betaproteobacteria</taxon>
        <taxon>Burkholderiales</taxon>
        <taxon>Sphaerotilaceae</taxon>
        <taxon>Ideonella</taxon>
    </lineage>
</organism>
<keyword evidence="4" id="KW-0998">Cell outer membrane</keyword>
<keyword evidence="10" id="KW-1185">Reference proteome</keyword>